<dbReference type="OrthoDB" id="287393at2759"/>
<dbReference type="Proteomes" id="UP000023152">
    <property type="component" value="Unassembled WGS sequence"/>
</dbReference>
<keyword evidence="3" id="KW-1185">Reference proteome</keyword>
<reference evidence="2 3" key="1">
    <citation type="journal article" date="2013" name="Curr. Biol.">
        <title>The Genome of the Foraminiferan Reticulomyxa filosa.</title>
        <authorList>
            <person name="Glockner G."/>
            <person name="Hulsmann N."/>
            <person name="Schleicher M."/>
            <person name="Noegel A.A."/>
            <person name="Eichinger L."/>
            <person name="Gallinger C."/>
            <person name="Pawlowski J."/>
            <person name="Sierra R."/>
            <person name="Euteneuer U."/>
            <person name="Pillet L."/>
            <person name="Moustafa A."/>
            <person name="Platzer M."/>
            <person name="Groth M."/>
            <person name="Szafranski K."/>
            <person name="Schliwa M."/>
        </authorList>
    </citation>
    <scope>NUCLEOTIDE SEQUENCE [LARGE SCALE GENOMIC DNA]</scope>
</reference>
<feature type="transmembrane region" description="Helical" evidence="1">
    <location>
        <begin position="99"/>
        <end position="120"/>
    </location>
</feature>
<dbReference type="EMBL" id="ASPP01002910">
    <property type="protein sequence ID" value="ETO34054.1"/>
    <property type="molecule type" value="Genomic_DNA"/>
</dbReference>
<organism evidence="2 3">
    <name type="scientific">Reticulomyxa filosa</name>
    <dbReference type="NCBI Taxonomy" id="46433"/>
    <lineage>
        <taxon>Eukaryota</taxon>
        <taxon>Sar</taxon>
        <taxon>Rhizaria</taxon>
        <taxon>Retaria</taxon>
        <taxon>Foraminifera</taxon>
        <taxon>Monothalamids</taxon>
        <taxon>Reticulomyxidae</taxon>
        <taxon>Reticulomyxa</taxon>
    </lineage>
</organism>
<feature type="transmembrane region" description="Helical" evidence="1">
    <location>
        <begin position="140"/>
        <end position="158"/>
    </location>
</feature>
<name>X6P7L5_RETFI</name>
<evidence type="ECO:0000313" key="3">
    <source>
        <dbReference type="Proteomes" id="UP000023152"/>
    </source>
</evidence>
<keyword evidence="1" id="KW-1133">Transmembrane helix</keyword>
<evidence type="ECO:0000313" key="2">
    <source>
        <dbReference type="EMBL" id="ETO34054.1"/>
    </source>
</evidence>
<keyword evidence="1" id="KW-0812">Transmembrane</keyword>
<dbReference type="AlphaFoldDB" id="X6P7L5"/>
<evidence type="ECO:0000256" key="1">
    <source>
        <dbReference type="SAM" id="Phobius"/>
    </source>
</evidence>
<sequence length="163" mass="19572">MRILGRKKFEKAISEANYLKQQIKKSQDLKDTFGSMLLLKEHEKILHKKLNIKTWNYLCQLMEKNIPRHQQKNQIKENAKPKSWIYSKSQFYRKNSLEMIDFCASFLHLNCFVFFLLLSLMKKQTIKMLFLNARYANFQFVPLIITLITSDVNIENIFNEKKM</sequence>
<accession>X6P7L5</accession>
<keyword evidence="1" id="KW-0472">Membrane</keyword>
<comment type="caution">
    <text evidence="2">The sequence shown here is derived from an EMBL/GenBank/DDBJ whole genome shotgun (WGS) entry which is preliminary data.</text>
</comment>
<proteinExistence type="predicted"/>
<gene>
    <name evidence="2" type="ORF">RFI_03040</name>
</gene>
<protein>
    <submittedName>
        <fullName evidence="2">Uncharacterized protein</fullName>
    </submittedName>
</protein>